<keyword evidence="2" id="KW-1185">Reference proteome</keyword>
<reference evidence="1 2" key="1">
    <citation type="journal article" date="2019" name="Appl. Microbiol. Biotechnol.">
        <title>Differential efficiency of wild type rhizogenic strains for rol gene transformation of plants.</title>
        <authorList>
            <person name="Desmet S."/>
            <person name="De Keyser E."/>
            <person name="Van Vaerenbergh J."/>
            <person name="Baeyen S."/>
            <person name="Van Huylenbroeck J."/>
            <person name="Geelen D."/>
            <person name="Dhooghe E."/>
        </authorList>
    </citation>
    <scope>NUCLEOTIDE SEQUENCE [LARGE SCALE GENOMIC DNA]</scope>
    <source>
        <strain evidence="1 2">GBBC3283</strain>
    </source>
</reference>
<name>A0ABY3BJP0_9HYPH</name>
<organism evidence="1 2">
    <name type="scientific">Agrobacterium salinitolerans</name>
    <dbReference type="NCBI Taxonomy" id="1183413"/>
    <lineage>
        <taxon>Bacteria</taxon>
        <taxon>Pseudomonadati</taxon>
        <taxon>Pseudomonadota</taxon>
        <taxon>Alphaproteobacteria</taxon>
        <taxon>Hyphomicrobiales</taxon>
        <taxon>Rhizobiaceae</taxon>
        <taxon>Rhizobium/Agrobacterium group</taxon>
        <taxon>Agrobacterium</taxon>
    </lineage>
</organism>
<dbReference type="EMBL" id="SGNZ01000015">
    <property type="protein sequence ID" value="TRA84478.1"/>
    <property type="molecule type" value="Genomic_DNA"/>
</dbReference>
<dbReference type="SUPFAM" id="SSF143880">
    <property type="entry name" value="NE0471 N-terminal domain-like"/>
    <property type="match status" value="1"/>
</dbReference>
<dbReference type="RefSeq" id="WP_142913949.1">
    <property type="nucleotide sequence ID" value="NZ_JAPZLP010000017.1"/>
</dbReference>
<dbReference type="InterPro" id="IPR036782">
    <property type="entry name" value="NE0471-like_N"/>
</dbReference>
<dbReference type="Gene3D" id="3.30.2020.10">
    <property type="entry name" value="NE0471-like N-terminal domain"/>
    <property type="match status" value="1"/>
</dbReference>
<evidence type="ECO:0000313" key="2">
    <source>
        <dbReference type="Proteomes" id="UP000319481"/>
    </source>
</evidence>
<gene>
    <name evidence="1" type="ORF">EXN23_22325</name>
</gene>
<evidence type="ECO:0000313" key="1">
    <source>
        <dbReference type="EMBL" id="TRA84478.1"/>
    </source>
</evidence>
<dbReference type="Proteomes" id="UP000319481">
    <property type="component" value="Unassembled WGS sequence"/>
</dbReference>
<sequence length="63" mass="6641">MLPRLKSITAKPHGVLTVEWADGGQSSADLTGWIATCGELLAPLLSEDIWKTATIADFGASVE</sequence>
<comment type="caution">
    <text evidence="1">The sequence shown here is derived from an EMBL/GenBank/DDBJ whole genome shotgun (WGS) entry which is preliminary data.</text>
</comment>
<accession>A0ABY3BJP0</accession>
<proteinExistence type="predicted"/>
<protein>
    <submittedName>
        <fullName evidence="1">Uncharacterized protein</fullName>
    </submittedName>
</protein>